<dbReference type="SUPFAM" id="SSF52467">
    <property type="entry name" value="DHS-like NAD/FAD-binding domain"/>
    <property type="match status" value="1"/>
</dbReference>
<dbReference type="InterPro" id="IPR012000">
    <property type="entry name" value="Thiamin_PyroP_enz_cen_dom"/>
</dbReference>
<dbReference type="InterPro" id="IPR047213">
    <property type="entry name" value="TPP_PYR_PDC_IPDC-like"/>
</dbReference>
<evidence type="ECO:0000256" key="2">
    <source>
        <dbReference type="ARBA" id="ARBA00001964"/>
    </source>
</evidence>
<gene>
    <name evidence="14" type="ORF">DOFOFD_11170</name>
</gene>
<dbReference type="PANTHER" id="PTHR43452:SF1">
    <property type="entry name" value="PYRUVATE DECARBOXYLASE C186.09-RELATED"/>
    <property type="match status" value="1"/>
</dbReference>
<comment type="cofactor">
    <cofactor evidence="2">
        <name>thiamine diphosphate</name>
        <dbReference type="ChEBI" id="CHEBI:58937"/>
    </cofactor>
</comment>
<dbReference type="Gene3D" id="3.40.50.970">
    <property type="match status" value="2"/>
</dbReference>
<evidence type="ECO:0000256" key="6">
    <source>
        <dbReference type="ARBA" id="ARBA00022793"/>
    </source>
</evidence>
<dbReference type="CDD" id="cd07038">
    <property type="entry name" value="TPP_PYR_PDC_IPDC_like"/>
    <property type="match status" value="1"/>
</dbReference>
<dbReference type="SUPFAM" id="SSF52518">
    <property type="entry name" value="Thiamin diphosphate-binding fold (THDP-binding)"/>
    <property type="match status" value="2"/>
</dbReference>
<evidence type="ECO:0000256" key="10">
    <source>
        <dbReference type="RuleBase" id="RU362132"/>
    </source>
</evidence>
<evidence type="ECO:0000256" key="1">
    <source>
        <dbReference type="ARBA" id="ARBA00001041"/>
    </source>
</evidence>
<feature type="domain" description="Thiamine pyrophosphate enzyme central" evidence="11">
    <location>
        <begin position="200"/>
        <end position="325"/>
    </location>
</feature>
<dbReference type="Pfam" id="PF00205">
    <property type="entry name" value="TPP_enzyme_M"/>
    <property type="match status" value="1"/>
</dbReference>
<evidence type="ECO:0000256" key="3">
    <source>
        <dbReference type="ARBA" id="ARBA00007812"/>
    </source>
</evidence>
<reference evidence="14 15" key="1">
    <citation type="submission" date="2023-10" db="EMBL/GenBank/DDBJ databases">
        <title>Sorlinia euscelidii gen. nov., sp. nov., an acetic acid bacteria isolated from the gut of Euscelidius variegatus emitter.</title>
        <authorList>
            <person name="Michoud G."/>
            <person name="Marasco R."/>
            <person name="Seferji K."/>
            <person name="Gonella E."/>
            <person name="Garuglieri E."/>
            <person name="Alma A."/>
            <person name="Mapelli F."/>
            <person name="Borin S."/>
            <person name="Daffonchio D."/>
            <person name="Crotti E."/>
        </authorList>
    </citation>
    <scope>NUCLEOTIDE SEQUENCE [LARGE SCALE GENOMIC DNA]</scope>
    <source>
        <strain evidence="14 15">EV16P</strain>
    </source>
</reference>
<comment type="caution">
    <text evidence="14">The sequence shown here is derived from an EMBL/GenBank/DDBJ whole genome shotgun (WGS) entry which is preliminary data.</text>
</comment>
<sequence>MTYTVGTYLAARLKQIGVAHHFAVAGDYNLILLDQLLGYDGLKQIYCSNELNCSFAAEGYARARGVAAAIVTFGVGALSATNGIAGAYAENLPVILISGAPNSNDQGSGRILHHTIGKTDYNFQLEMMRPITCAAVEINDAATAPEKIDYAIRTALAEQKPAYISIACNIADAPCLRPGPMTLNRPLRNHDRASLKAALDATLDWLEGRDKPMIIVGSKLRAAQAQKPAIALAEKMGSPVAVMAAAKSFFPETHPSFRGVYWGLVSDPGVEELINASDAVIYLAPVFNDFSTVGWHAMPEGENVLVADPDRVTLAQTTYDGFSLVEYLDALTAQLAQRGAIAAPDAPRPFNPTPTPPDAPLTNDEMTRQIQGLMTSDTTLFAETGDSWFNAMRLSLPAHARLELEMQWGHIGWSIPSMFGNAIGSQGRRHVVMVGDGSFQLTAQEVSQMIRQKLPVIIFLINNRGYVIEIAIHDGPYNMIKNWDYAGLMDVFNAEDGHGLGLHARTGAALDAAIRRALANKEGPTLIECALDQKDCTKTLRDWGLQVSGTNGRRAQIS</sequence>
<dbReference type="CDD" id="cd02005">
    <property type="entry name" value="TPP_PDC_IPDC"/>
    <property type="match status" value="1"/>
</dbReference>
<dbReference type="RefSeq" id="WP_394820348.1">
    <property type="nucleotide sequence ID" value="NZ_JAWJZY010000006.1"/>
</dbReference>
<feature type="domain" description="Thiamine pyrophosphate enzyme N-terminal TPP-binding" evidence="13">
    <location>
        <begin position="4"/>
        <end position="114"/>
    </location>
</feature>
<dbReference type="InterPro" id="IPR011766">
    <property type="entry name" value="TPP_enzyme_TPP-bd"/>
</dbReference>
<keyword evidence="9" id="KW-0456">Lyase</keyword>
<dbReference type="InterPro" id="IPR047214">
    <property type="entry name" value="TPP_PDC_IPDC"/>
</dbReference>
<organism evidence="14 15">
    <name type="scientific">Sorlinia euscelidii</name>
    <dbReference type="NCBI Taxonomy" id="3081148"/>
    <lineage>
        <taxon>Bacteria</taxon>
        <taxon>Pseudomonadati</taxon>
        <taxon>Pseudomonadota</taxon>
        <taxon>Alphaproteobacteria</taxon>
        <taxon>Acetobacterales</taxon>
        <taxon>Acetobacteraceae</taxon>
        <taxon>Sorlinia</taxon>
    </lineage>
</organism>
<dbReference type="PANTHER" id="PTHR43452">
    <property type="entry name" value="PYRUVATE DECARBOXYLASE"/>
    <property type="match status" value="1"/>
</dbReference>
<dbReference type="EC" id="4.1.1.1" evidence="4"/>
<evidence type="ECO:0000256" key="5">
    <source>
        <dbReference type="ARBA" id="ARBA00022723"/>
    </source>
</evidence>
<protein>
    <recommendedName>
        <fullName evidence="4">pyruvate decarboxylase</fullName>
        <ecNumber evidence="4">4.1.1.1</ecNumber>
    </recommendedName>
</protein>
<evidence type="ECO:0000259" key="13">
    <source>
        <dbReference type="Pfam" id="PF02776"/>
    </source>
</evidence>
<evidence type="ECO:0000313" key="15">
    <source>
        <dbReference type="Proteomes" id="UP001312908"/>
    </source>
</evidence>
<keyword evidence="5" id="KW-0479">Metal-binding</keyword>
<evidence type="ECO:0000256" key="7">
    <source>
        <dbReference type="ARBA" id="ARBA00022842"/>
    </source>
</evidence>
<keyword evidence="6" id="KW-0210">Decarboxylase</keyword>
<dbReference type="EMBL" id="JAWJZY010000006">
    <property type="protein sequence ID" value="MEE8659562.1"/>
    <property type="molecule type" value="Genomic_DNA"/>
</dbReference>
<dbReference type="InterPro" id="IPR012001">
    <property type="entry name" value="Thiamin_PyroP_enz_TPP-bd_dom"/>
</dbReference>
<keyword evidence="8 10" id="KW-0786">Thiamine pyrophosphate</keyword>
<evidence type="ECO:0000256" key="8">
    <source>
        <dbReference type="ARBA" id="ARBA00023052"/>
    </source>
</evidence>
<dbReference type="PIRSF" id="PIRSF036565">
    <property type="entry name" value="Pyruvt_ip_decrb"/>
    <property type="match status" value="1"/>
</dbReference>
<dbReference type="InterPro" id="IPR029035">
    <property type="entry name" value="DHS-like_NAD/FAD-binding_dom"/>
</dbReference>
<evidence type="ECO:0000259" key="12">
    <source>
        <dbReference type="Pfam" id="PF02775"/>
    </source>
</evidence>
<evidence type="ECO:0000256" key="4">
    <source>
        <dbReference type="ARBA" id="ARBA00013202"/>
    </source>
</evidence>
<evidence type="ECO:0000313" key="14">
    <source>
        <dbReference type="EMBL" id="MEE8659562.1"/>
    </source>
</evidence>
<keyword evidence="15" id="KW-1185">Reference proteome</keyword>
<evidence type="ECO:0000256" key="9">
    <source>
        <dbReference type="ARBA" id="ARBA00023239"/>
    </source>
</evidence>
<comment type="similarity">
    <text evidence="3 10">Belongs to the TPP enzyme family.</text>
</comment>
<proteinExistence type="inferred from homology"/>
<keyword evidence="7" id="KW-0460">Magnesium</keyword>
<dbReference type="Pfam" id="PF02775">
    <property type="entry name" value="TPP_enzyme_C"/>
    <property type="match status" value="1"/>
</dbReference>
<dbReference type="InterPro" id="IPR029061">
    <property type="entry name" value="THDP-binding"/>
</dbReference>
<dbReference type="Pfam" id="PF02776">
    <property type="entry name" value="TPP_enzyme_N"/>
    <property type="match status" value="1"/>
</dbReference>
<evidence type="ECO:0000259" key="11">
    <source>
        <dbReference type="Pfam" id="PF00205"/>
    </source>
</evidence>
<dbReference type="Proteomes" id="UP001312908">
    <property type="component" value="Unassembled WGS sequence"/>
</dbReference>
<accession>A0ABU7U6R4</accession>
<dbReference type="InterPro" id="IPR012110">
    <property type="entry name" value="PDC/IPDC-like"/>
</dbReference>
<feature type="domain" description="Thiamine pyrophosphate enzyme TPP-binding" evidence="12">
    <location>
        <begin position="405"/>
        <end position="529"/>
    </location>
</feature>
<comment type="catalytic activity">
    <reaction evidence="1">
        <text>a 2-oxocarboxylate + H(+) = an aldehyde + CO2</text>
        <dbReference type="Rhea" id="RHEA:11628"/>
        <dbReference type="ChEBI" id="CHEBI:15378"/>
        <dbReference type="ChEBI" id="CHEBI:16526"/>
        <dbReference type="ChEBI" id="CHEBI:17478"/>
        <dbReference type="ChEBI" id="CHEBI:35179"/>
        <dbReference type="EC" id="4.1.1.1"/>
    </reaction>
</comment>
<name>A0ABU7U6R4_9PROT</name>
<dbReference type="Gene3D" id="3.40.50.1220">
    <property type="entry name" value="TPP-binding domain"/>
    <property type="match status" value="1"/>
</dbReference>